<dbReference type="KEGG" id="sdr:SCD_n02485"/>
<dbReference type="eggNOG" id="COG0707">
    <property type="taxonomic scope" value="Bacteria"/>
</dbReference>
<dbReference type="NCBIfam" id="TIGR01133">
    <property type="entry name" value="murG"/>
    <property type="match status" value="1"/>
</dbReference>
<dbReference type="GO" id="GO:0005886">
    <property type="term" value="C:plasma membrane"/>
    <property type="evidence" value="ECO:0007669"/>
    <property type="project" value="UniProtKB-SubCell"/>
</dbReference>
<evidence type="ECO:0000256" key="10">
    <source>
        <dbReference type="HAMAP-Rule" id="MF_00033"/>
    </source>
</evidence>
<dbReference type="GO" id="GO:0051991">
    <property type="term" value="F:UDP-N-acetyl-D-glucosamine:N-acetylmuramoyl-L-alanyl-D-glutamyl-meso-2,6-diaminopimelyl-D-alanyl-D-alanine-diphosphoundecaprenol 4-beta-N-acetylglucosaminlytransferase activity"/>
    <property type="evidence" value="ECO:0007669"/>
    <property type="project" value="RHEA"/>
</dbReference>
<evidence type="ECO:0000256" key="6">
    <source>
        <dbReference type="ARBA" id="ARBA00022984"/>
    </source>
</evidence>
<evidence type="ECO:0000256" key="12">
    <source>
        <dbReference type="SAM" id="Phobius"/>
    </source>
</evidence>
<gene>
    <name evidence="10" type="primary">murG</name>
    <name evidence="15" type="ORF">SCD_n02485</name>
</gene>
<feature type="region of interest" description="Disordered" evidence="11">
    <location>
        <begin position="1"/>
        <end position="32"/>
    </location>
</feature>
<dbReference type="InterPro" id="IPR004276">
    <property type="entry name" value="GlycoTrans_28_N"/>
</dbReference>
<feature type="binding site" evidence="10">
    <location>
        <position position="208"/>
    </location>
    <ligand>
        <name>UDP-N-acetyl-alpha-D-glucosamine</name>
        <dbReference type="ChEBI" id="CHEBI:57705"/>
    </ligand>
</feature>
<feature type="binding site" evidence="10">
    <location>
        <begin position="48"/>
        <end position="50"/>
    </location>
    <ligand>
        <name>UDP-N-acetyl-alpha-D-glucosamine</name>
        <dbReference type="ChEBI" id="CHEBI:57705"/>
    </ligand>
</feature>
<dbReference type="Pfam" id="PF03033">
    <property type="entry name" value="Glyco_transf_28"/>
    <property type="match status" value="1"/>
</dbReference>
<evidence type="ECO:0000256" key="5">
    <source>
        <dbReference type="ARBA" id="ARBA00022960"/>
    </source>
</evidence>
<comment type="function">
    <text evidence="10">Cell wall formation. Catalyzes the transfer of a GlcNAc subunit on undecaprenyl-pyrophosphoryl-MurNAc-pentapeptide (lipid intermediate I) to form undecaprenyl-pyrophosphoryl-MurNAc-(pentapeptide)GlcNAc (lipid intermediate II).</text>
</comment>
<comment type="pathway">
    <text evidence="10">Cell wall biogenesis; peptidoglycan biosynthesis.</text>
</comment>
<keyword evidence="12" id="KW-0812">Transmembrane</keyword>
<dbReference type="InterPro" id="IPR006009">
    <property type="entry name" value="GlcNAc_MurG"/>
</dbReference>
<evidence type="ECO:0000256" key="11">
    <source>
        <dbReference type="SAM" id="MobiDB-lite"/>
    </source>
</evidence>
<protein>
    <recommendedName>
        <fullName evidence="10">UDP-N-acetylglucosamine--N-acetylmuramyl-(pentapeptide) pyrophosphoryl-undecaprenol N-acetylglucosamine transferase</fullName>
        <ecNumber evidence="10">2.4.1.227</ecNumber>
    </recommendedName>
    <alternativeName>
        <fullName evidence="10">Undecaprenyl-PP-MurNAc-pentapeptide-UDPGlcNAc GlcNAc transferase</fullName>
    </alternativeName>
</protein>
<dbReference type="GO" id="GO:0050511">
    <property type="term" value="F:undecaprenyldiphospho-muramoylpentapeptide beta-N-acetylglucosaminyltransferase activity"/>
    <property type="evidence" value="ECO:0007669"/>
    <property type="project" value="UniProtKB-UniRule"/>
</dbReference>
<dbReference type="OrthoDB" id="9808936at2"/>
<feature type="domain" description="Glycosyltransferase family 28 N-terminal" evidence="13">
    <location>
        <begin position="41"/>
        <end position="178"/>
    </location>
</feature>
<evidence type="ECO:0000256" key="8">
    <source>
        <dbReference type="ARBA" id="ARBA00023306"/>
    </source>
</evidence>
<organism evidence="15 16">
    <name type="scientific">Sulfuricella denitrificans (strain DSM 22764 / NBRC 105220 / skB26)</name>
    <dbReference type="NCBI Taxonomy" id="1163617"/>
    <lineage>
        <taxon>Bacteria</taxon>
        <taxon>Pseudomonadati</taxon>
        <taxon>Pseudomonadota</taxon>
        <taxon>Betaproteobacteria</taxon>
        <taxon>Nitrosomonadales</taxon>
        <taxon>Sulfuricellaceae</taxon>
        <taxon>Sulfuricella</taxon>
    </lineage>
</organism>
<dbReference type="STRING" id="1163617.SCD_n02485"/>
<keyword evidence="7 10" id="KW-0472">Membrane</keyword>
<evidence type="ECO:0000256" key="9">
    <source>
        <dbReference type="ARBA" id="ARBA00023316"/>
    </source>
</evidence>
<keyword evidence="6 10" id="KW-0573">Peptidoglycan synthesis</keyword>
<evidence type="ECO:0000256" key="7">
    <source>
        <dbReference type="ARBA" id="ARBA00023136"/>
    </source>
</evidence>
<evidence type="ECO:0000313" key="16">
    <source>
        <dbReference type="Proteomes" id="UP000015559"/>
    </source>
</evidence>
<dbReference type="Gene3D" id="3.40.50.2000">
    <property type="entry name" value="Glycogen Phosphorylase B"/>
    <property type="match status" value="2"/>
</dbReference>
<feature type="binding site" evidence="10">
    <location>
        <position position="160"/>
    </location>
    <ligand>
        <name>UDP-N-acetyl-alpha-D-glucosamine</name>
        <dbReference type="ChEBI" id="CHEBI:57705"/>
    </ligand>
</feature>
<dbReference type="HAMAP" id="MF_00033">
    <property type="entry name" value="MurG"/>
    <property type="match status" value="1"/>
</dbReference>
<dbReference type="GO" id="GO:0009252">
    <property type="term" value="P:peptidoglycan biosynthetic process"/>
    <property type="evidence" value="ECO:0007669"/>
    <property type="project" value="UniProtKB-UniRule"/>
</dbReference>
<dbReference type="EMBL" id="AP013066">
    <property type="protein sequence ID" value="BAN36292.1"/>
    <property type="molecule type" value="Genomic_DNA"/>
</dbReference>
<comment type="similarity">
    <text evidence="10">Belongs to the glycosyltransferase 28 family. MurG subfamily.</text>
</comment>
<reference evidence="15 16" key="1">
    <citation type="journal article" date="2012" name="Appl. Environ. Microbiol.">
        <title>Draft genome sequence of a psychrotolerant sulfur-oxidizing bacterium, Sulfuricella denitrificans skB26, and proteomic insights into cold adaptation.</title>
        <authorList>
            <person name="Watanabe T."/>
            <person name="Kojima H."/>
            <person name="Fukui M."/>
        </authorList>
    </citation>
    <scope>NUCLEOTIDE SEQUENCE [LARGE SCALE GENOMIC DNA]</scope>
    <source>
        <strain evidence="16">skB26</strain>
    </source>
</reference>
<keyword evidence="5 10" id="KW-0133">Cell shape</keyword>
<dbReference type="HOGENOM" id="CLU_037404_2_0_4"/>
<keyword evidence="9 10" id="KW-0961">Cell wall biogenesis/degradation</keyword>
<keyword evidence="16" id="KW-1185">Reference proteome</keyword>
<dbReference type="AlphaFoldDB" id="S6B772"/>
<feature type="binding site" evidence="10">
    <location>
        <position position="290"/>
    </location>
    <ligand>
        <name>UDP-N-acetyl-alpha-D-glucosamine</name>
        <dbReference type="ChEBI" id="CHEBI:57705"/>
    </ligand>
</feature>
<dbReference type="GO" id="GO:0051301">
    <property type="term" value="P:cell division"/>
    <property type="evidence" value="ECO:0007669"/>
    <property type="project" value="UniProtKB-KW"/>
</dbReference>
<dbReference type="PANTHER" id="PTHR21015">
    <property type="entry name" value="UDP-N-ACETYLGLUCOSAMINE--N-ACETYLMURAMYL-(PENTAPEPTIDE) PYROPHOSPHORYL-UNDECAPRENOL N-ACETYLGLUCOSAMINE TRANSFERASE 1"/>
    <property type="match status" value="1"/>
</dbReference>
<keyword evidence="12" id="KW-1133">Transmembrane helix</keyword>
<evidence type="ECO:0000256" key="3">
    <source>
        <dbReference type="ARBA" id="ARBA00022676"/>
    </source>
</evidence>
<dbReference type="Proteomes" id="UP000015559">
    <property type="component" value="Chromosome"/>
</dbReference>
<dbReference type="PANTHER" id="PTHR21015:SF22">
    <property type="entry name" value="GLYCOSYLTRANSFERASE"/>
    <property type="match status" value="1"/>
</dbReference>
<dbReference type="EC" id="2.4.1.227" evidence="10"/>
<keyword evidence="2 10" id="KW-0132">Cell division</keyword>
<dbReference type="UniPathway" id="UPA00219"/>
<name>S6B772_SULDS</name>
<dbReference type="GO" id="GO:0005975">
    <property type="term" value="P:carbohydrate metabolic process"/>
    <property type="evidence" value="ECO:0007669"/>
    <property type="project" value="InterPro"/>
</dbReference>
<feature type="binding site" evidence="10">
    <location>
        <position position="335"/>
    </location>
    <ligand>
        <name>UDP-N-acetyl-alpha-D-glucosamine</name>
        <dbReference type="ChEBI" id="CHEBI:57705"/>
    </ligand>
</feature>
<comment type="caution">
    <text evidence="10">Lacks conserved residue(s) required for the propagation of feature annotation.</text>
</comment>
<evidence type="ECO:0000256" key="4">
    <source>
        <dbReference type="ARBA" id="ARBA00022679"/>
    </source>
</evidence>
<evidence type="ECO:0000256" key="1">
    <source>
        <dbReference type="ARBA" id="ARBA00022475"/>
    </source>
</evidence>
<feature type="binding site" evidence="10">
    <location>
        <position position="236"/>
    </location>
    <ligand>
        <name>UDP-N-acetyl-alpha-D-glucosamine</name>
        <dbReference type="ChEBI" id="CHEBI:57705"/>
    </ligand>
</feature>
<dbReference type="GO" id="GO:0008360">
    <property type="term" value="P:regulation of cell shape"/>
    <property type="evidence" value="ECO:0007669"/>
    <property type="project" value="UniProtKB-KW"/>
</dbReference>
<feature type="transmembrane region" description="Helical" evidence="12">
    <location>
        <begin position="103"/>
        <end position="125"/>
    </location>
</feature>
<proteinExistence type="inferred from homology"/>
<evidence type="ECO:0000259" key="13">
    <source>
        <dbReference type="Pfam" id="PF03033"/>
    </source>
</evidence>
<sequence>MSHEEVRSEGLGVRSKTSHRAAFDSTPHSSPLTTHGVSRTILIMAGGTGGHVFPALAVADFLGQKGWKVVWLGTRAGMEARLIPEKGYEMAWVKFAGMRGKGVLRWAALPLMLLLAMWQSAAAIFRIRPDVVLGMGGFTAFPGGLMATLLAKPLVIHEQNSVAGLTNRVLACLADRVLVAFPSAFNNPGDKPIGCARPAMTWCGNPVRADIAALPATEQRMAGRQGKLRLLVVGGSLGAAALNEAVPQALALIAEADRPEVIHQSGAKNLEKLSANYAAAGVKADARAFIEDMAQMYAWCDVIVCRAGALTLAEVTAAGVASVLVPYPHAVDDHQTGNARFLSENGAAVLLPQTELNAEKLAVLLHGFTREKLLAMAQAAKKLAKPEATATVAQVCMELAG</sequence>
<dbReference type="SUPFAM" id="SSF53756">
    <property type="entry name" value="UDP-Glycosyltransferase/glycogen phosphorylase"/>
    <property type="match status" value="1"/>
</dbReference>
<keyword evidence="3 10" id="KW-0328">Glycosyltransferase</keyword>
<evidence type="ECO:0000313" key="15">
    <source>
        <dbReference type="EMBL" id="BAN36292.1"/>
    </source>
</evidence>
<evidence type="ECO:0000256" key="2">
    <source>
        <dbReference type="ARBA" id="ARBA00022618"/>
    </source>
</evidence>
<evidence type="ECO:0000259" key="14">
    <source>
        <dbReference type="Pfam" id="PF04101"/>
    </source>
</evidence>
<keyword evidence="8 10" id="KW-0131">Cell cycle</keyword>
<keyword evidence="4 10" id="KW-0808">Transferase</keyword>
<dbReference type="InterPro" id="IPR007235">
    <property type="entry name" value="Glyco_trans_28_C"/>
</dbReference>
<dbReference type="Pfam" id="PF04101">
    <property type="entry name" value="Glyco_tran_28_C"/>
    <property type="match status" value="1"/>
</dbReference>
<dbReference type="GO" id="GO:0071555">
    <property type="term" value="P:cell wall organization"/>
    <property type="evidence" value="ECO:0007669"/>
    <property type="project" value="UniProtKB-KW"/>
</dbReference>
<accession>S6B772</accession>
<comment type="subcellular location">
    <subcellularLocation>
        <location evidence="10">Cell membrane</location>
        <topology evidence="10">Peripheral membrane protein</topology>
        <orientation evidence="10">Cytoplasmic side</orientation>
    </subcellularLocation>
</comment>
<feature type="domain" description="Glycosyl transferase family 28 C-terminal" evidence="14">
    <location>
        <begin position="230"/>
        <end position="388"/>
    </location>
</feature>
<keyword evidence="1 10" id="KW-1003">Cell membrane</keyword>
<dbReference type="CDD" id="cd03785">
    <property type="entry name" value="GT28_MurG"/>
    <property type="match status" value="1"/>
</dbReference>
<comment type="catalytic activity">
    <reaction evidence="10">
        <text>di-trans,octa-cis-undecaprenyl diphospho-N-acetyl-alpha-D-muramoyl-L-alanyl-D-glutamyl-meso-2,6-diaminopimeloyl-D-alanyl-D-alanine + UDP-N-acetyl-alpha-D-glucosamine = di-trans,octa-cis-undecaprenyl diphospho-[N-acetyl-alpha-D-glucosaminyl-(1-&gt;4)]-N-acetyl-alpha-D-muramoyl-L-alanyl-D-glutamyl-meso-2,6-diaminopimeloyl-D-alanyl-D-alanine + UDP + H(+)</text>
        <dbReference type="Rhea" id="RHEA:31227"/>
        <dbReference type="ChEBI" id="CHEBI:15378"/>
        <dbReference type="ChEBI" id="CHEBI:57705"/>
        <dbReference type="ChEBI" id="CHEBI:58223"/>
        <dbReference type="ChEBI" id="CHEBI:61387"/>
        <dbReference type="ChEBI" id="CHEBI:61388"/>
        <dbReference type="EC" id="2.4.1.227"/>
    </reaction>
</comment>